<feature type="non-terminal residue" evidence="2">
    <location>
        <position position="567"/>
    </location>
</feature>
<dbReference type="Gene3D" id="2.40.10.480">
    <property type="match status" value="1"/>
</dbReference>
<dbReference type="InterPro" id="IPR015943">
    <property type="entry name" value="WD40/YVTN_repeat-like_dom_sf"/>
</dbReference>
<sequence length="567" mass="61886">MKSQRKIMAGLSSLVFRFGVCIGIASFCIPTQAADWPNWRGPNYNGISTEKGWDPGKIKAGVKPLWRASIGTGFSAVSVSNGLVYAMGNTGNKEKDVSKQADIIYCFDAETGEEIWNYPYPQQLNPKNYEGGTLASPTVVGGKVFTISKDGKAFCLDAKTGKKIWYRNLLKDLGIKRTTWGVSGSPLIIDNMVIYNVGTKGVALDKNNGNLIWENGKGPGGYATAVPFMIAQQQCIALFGRNSIMGLVASSGKELWRFPWPTKHDVNAADPIIADDTVFISSGYGTGCTLLKFQETNKSELWRNKNMRNKMNGSVLWKGYVYGVDEGGELRCLDFKTGELLWAQGGFGMGSLMIADGKLIVMAEKGNLVIAEAIPDGYKVISEARILSPRCWSVPVLANGRMYVRNAYGDLVCLDVSNNTQAVATRNNWAQWRGPSRDGKSTEKGLLKKWPEQGPKLLWSVEGLGTGFSTVSIADGLIYTTGMKDGKGILFAFDLQGNPKWEEPYGPEWAKGHPGTRCTPTVDQGCVYVISGMGAVACFDARTGEEKWIVDPFSKFAGKYPMWGIAE</sequence>
<proteinExistence type="predicted"/>
<dbReference type="InterPro" id="IPR002372">
    <property type="entry name" value="PQQ_rpt_dom"/>
</dbReference>
<dbReference type="InterPro" id="IPR018391">
    <property type="entry name" value="PQQ_b-propeller_rpt"/>
</dbReference>
<feature type="domain" description="Pyrrolo-quinoline quinone repeat" evidence="1">
    <location>
        <begin position="102"/>
        <end position="344"/>
    </location>
</feature>
<dbReference type="PANTHER" id="PTHR34512:SF30">
    <property type="entry name" value="OUTER MEMBRANE PROTEIN ASSEMBLY FACTOR BAMB"/>
    <property type="match status" value="1"/>
</dbReference>
<name>A0A0F9GWX2_9ZZZZ</name>
<dbReference type="Pfam" id="PF13360">
    <property type="entry name" value="PQQ_2"/>
    <property type="match status" value="2"/>
</dbReference>
<comment type="caution">
    <text evidence="2">The sequence shown here is derived from an EMBL/GenBank/DDBJ whole genome shotgun (WGS) entry which is preliminary data.</text>
</comment>
<dbReference type="SMART" id="SM00564">
    <property type="entry name" value="PQQ"/>
    <property type="match status" value="4"/>
</dbReference>
<reference evidence="2" key="1">
    <citation type="journal article" date="2015" name="Nature">
        <title>Complex archaea that bridge the gap between prokaryotes and eukaryotes.</title>
        <authorList>
            <person name="Spang A."/>
            <person name="Saw J.H."/>
            <person name="Jorgensen S.L."/>
            <person name="Zaremba-Niedzwiedzka K."/>
            <person name="Martijn J."/>
            <person name="Lind A.E."/>
            <person name="van Eijk R."/>
            <person name="Schleper C."/>
            <person name="Guy L."/>
            <person name="Ettema T.J."/>
        </authorList>
    </citation>
    <scope>NUCLEOTIDE SEQUENCE</scope>
</reference>
<organism evidence="2">
    <name type="scientific">marine sediment metagenome</name>
    <dbReference type="NCBI Taxonomy" id="412755"/>
    <lineage>
        <taxon>unclassified sequences</taxon>
        <taxon>metagenomes</taxon>
        <taxon>ecological metagenomes</taxon>
    </lineage>
</organism>
<dbReference type="Gene3D" id="2.130.10.10">
    <property type="entry name" value="YVTN repeat-like/Quinoprotein amine dehydrogenase"/>
    <property type="match status" value="2"/>
</dbReference>
<dbReference type="SUPFAM" id="SSF50998">
    <property type="entry name" value="Quinoprotein alcohol dehydrogenase-like"/>
    <property type="match status" value="2"/>
</dbReference>
<dbReference type="InterPro" id="IPR011047">
    <property type="entry name" value="Quinoprotein_ADH-like_sf"/>
</dbReference>
<evidence type="ECO:0000259" key="1">
    <source>
        <dbReference type="Pfam" id="PF13360"/>
    </source>
</evidence>
<dbReference type="PANTHER" id="PTHR34512">
    <property type="entry name" value="CELL SURFACE PROTEIN"/>
    <property type="match status" value="1"/>
</dbReference>
<gene>
    <name evidence="2" type="ORF">LCGC14_1857290</name>
</gene>
<protein>
    <recommendedName>
        <fullName evidence="1">Pyrrolo-quinoline quinone repeat domain-containing protein</fullName>
    </recommendedName>
</protein>
<evidence type="ECO:0000313" key="2">
    <source>
        <dbReference type="EMBL" id="KKL95171.1"/>
    </source>
</evidence>
<accession>A0A0F9GWX2</accession>
<dbReference type="AlphaFoldDB" id="A0A0F9GWX2"/>
<dbReference type="EMBL" id="LAZR01018743">
    <property type="protein sequence ID" value="KKL95171.1"/>
    <property type="molecule type" value="Genomic_DNA"/>
</dbReference>
<feature type="domain" description="Pyrrolo-quinoline quinone repeat" evidence="1">
    <location>
        <begin position="392"/>
        <end position="556"/>
    </location>
</feature>